<keyword evidence="3" id="KW-1185">Reference proteome</keyword>
<dbReference type="STRING" id="372326.A0A1V4JK91"/>
<evidence type="ECO:0000256" key="1">
    <source>
        <dbReference type="SAM" id="MobiDB-lite"/>
    </source>
</evidence>
<proteinExistence type="predicted"/>
<gene>
    <name evidence="2" type="ORF">AV530_009531</name>
</gene>
<evidence type="ECO:0000313" key="3">
    <source>
        <dbReference type="Proteomes" id="UP000190648"/>
    </source>
</evidence>
<sequence length="131" mass="13575">MEAGPGAGPPCRVAAGTRGRVMADAAEQPRDEAAEQPQDEAAEQPRDEAAAGAEETVKIICLGDSAVGKSKLLERFLLDGLQVPPRLVLASPELVSRLLVGGEGIQHGPESPPAFPWQPHRGGTCAVAKPP</sequence>
<dbReference type="AlphaFoldDB" id="A0A1V4JK91"/>
<feature type="region of interest" description="Disordered" evidence="1">
    <location>
        <begin position="1"/>
        <end position="52"/>
    </location>
</feature>
<dbReference type="InterPro" id="IPR027417">
    <property type="entry name" value="P-loop_NTPase"/>
</dbReference>
<comment type="caution">
    <text evidence="2">The sequence shown here is derived from an EMBL/GenBank/DDBJ whole genome shotgun (WGS) entry which is preliminary data.</text>
</comment>
<feature type="region of interest" description="Disordered" evidence="1">
    <location>
        <begin position="107"/>
        <end position="131"/>
    </location>
</feature>
<dbReference type="EMBL" id="LSYS01006929">
    <property type="protein sequence ID" value="OPJ72612.1"/>
    <property type="molecule type" value="Genomic_DNA"/>
</dbReference>
<dbReference type="Gene3D" id="3.40.50.300">
    <property type="entry name" value="P-loop containing nucleotide triphosphate hydrolases"/>
    <property type="match status" value="1"/>
</dbReference>
<evidence type="ECO:0000313" key="2">
    <source>
        <dbReference type="EMBL" id="OPJ72612.1"/>
    </source>
</evidence>
<dbReference type="Proteomes" id="UP000190648">
    <property type="component" value="Unassembled WGS sequence"/>
</dbReference>
<accession>A0A1V4JK91</accession>
<dbReference type="OrthoDB" id="9628980at2759"/>
<name>A0A1V4JK91_PATFA</name>
<reference evidence="2 3" key="1">
    <citation type="submission" date="2016-02" db="EMBL/GenBank/DDBJ databases">
        <title>Band-tailed pigeon sequencing and assembly.</title>
        <authorList>
            <person name="Soares A.E."/>
            <person name="Novak B.J."/>
            <person name="Rice E.S."/>
            <person name="O'Connell B."/>
            <person name="Chang D."/>
            <person name="Weber S."/>
            <person name="Shapiro B."/>
        </authorList>
    </citation>
    <scope>NUCLEOTIDE SEQUENCE [LARGE SCALE GENOMIC DNA]</scope>
    <source>
        <strain evidence="2">BTP2013</strain>
        <tissue evidence="2">Blood</tissue>
    </source>
</reference>
<organism evidence="2 3">
    <name type="scientific">Patagioenas fasciata monilis</name>
    <dbReference type="NCBI Taxonomy" id="372326"/>
    <lineage>
        <taxon>Eukaryota</taxon>
        <taxon>Metazoa</taxon>
        <taxon>Chordata</taxon>
        <taxon>Craniata</taxon>
        <taxon>Vertebrata</taxon>
        <taxon>Euteleostomi</taxon>
        <taxon>Archelosauria</taxon>
        <taxon>Archosauria</taxon>
        <taxon>Dinosauria</taxon>
        <taxon>Saurischia</taxon>
        <taxon>Theropoda</taxon>
        <taxon>Coelurosauria</taxon>
        <taxon>Aves</taxon>
        <taxon>Neognathae</taxon>
        <taxon>Neoaves</taxon>
        <taxon>Columbimorphae</taxon>
        <taxon>Columbiformes</taxon>
        <taxon>Columbidae</taxon>
        <taxon>Patagioenas</taxon>
    </lineage>
</organism>
<protein>
    <submittedName>
        <fullName evidence="2">Uncharacterized protein</fullName>
    </submittedName>
</protein>